<feature type="non-terminal residue" evidence="2">
    <location>
        <position position="1"/>
    </location>
</feature>
<sequence length="59" mass="6897">MYTLTLIYENTISTKAQARESQRLDDLQKMEPPAVQTSNYPWPTKMMVRPSPCCEEAFR</sequence>
<feature type="region of interest" description="Disordered" evidence="1">
    <location>
        <begin position="18"/>
        <end position="43"/>
    </location>
</feature>
<protein>
    <submittedName>
        <fullName evidence="2">Uncharacterized protein</fullName>
    </submittedName>
</protein>
<dbReference type="Proteomes" id="UP000198211">
    <property type="component" value="Unassembled WGS sequence"/>
</dbReference>
<evidence type="ECO:0000313" key="2">
    <source>
        <dbReference type="EMBL" id="OWY93535.1"/>
    </source>
</evidence>
<gene>
    <name evidence="2" type="ORF">PHMEG_00037037</name>
</gene>
<keyword evidence="3" id="KW-1185">Reference proteome</keyword>
<evidence type="ECO:0000256" key="1">
    <source>
        <dbReference type="SAM" id="MobiDB-lite"/>
    </source>
</evidence>
<evidence type="ECO:0000313" key="3">
    <source>
        <dbReference type="Proteomes" id="UP000198211"/>
    </source>
</evidence>
<organism evidence="2 3">
    <name type="scientific">Phytophthora megakarya</name>
    <dbReference type="NCBI Taxonomy" id="4795"/>
    <lineage>
        <taxon>Eukaryota</taxon>
        <taxon>Sar</taxon>
        <taxon>Stramenopiles</taxon>
        <taxon>Oomycota</taxon>
        <taxon>Peronosporomycetes</taxon>
        <taxon>Peronosporales</taxon>
        <taxon>Peronosporaceae</taxon>
        <taxon>Phytophthora</taxon>
    </lineage>
</organism>
<dbReference type="EMBL" id="NBNE01015898">
    <property type="protein sequence ID" value="OWY93535.1"/>
    <property type="molecule type" value="Genomic_DNA"/>
</dbReference>
<name>A0A225UKH3_9STRA</name>
<reference evidence="3" key="1">
    <citation type="submission" date="2017-03" db="EMBL/GenBank/DDBJ databases">
        <title>Phytopthora megakarya and P. palmivora, two closely related causual agents of cacao black pod achieved similar genome size and gene model numbers by different mechanisms.</title>
        <authorList>
            <person name="Ali S."/>
            <person name="Shao J."/>
            <person name="Larry D.J."/>
            <person name="Kronmiller B."/>
            <person name="Shen D."/>
            <person name="Strem M.D."/>
            <person name="Melnick R.L."/>
            <person name="Guiltinan M.J."/>
            <person name="Tyler B.M."/>
            <person name="Meinhardt L.W."/>
            <person name="Bailey B.A."/>
        </authorList>
    </citation>
    <scope>NUCLEOTIDE SEQUENCE [LARGE SCALE GENOMIC DNA]</scope>
    <source>
        <strain evidence="3">zdho120</strain>
    </source>
</reference>
<comment type="caution">
    <text evidence="2">The sequence shown here is derived from an EMBL/GenBank/DDBJ whole genome shotgun (WGS) entry which is preliminary data.</text>
</comment>
<dbReference type="AlphaFoldDB" id="A0A225UKH3"/>
<accession>A0A225UKH3</accession>
<feature type="compositionally biased region" description="Basic and acidic residues" evidence="1">
    <location>
        <begin position="18"/>
        <end position="29"/>
    </location>
</feature>
<proteinExistence type="predicted"/>